<protein>
    <submittedName>
        <fullName evidence="1">Uncharacterized protein</fullName>
    </submittedName>
</protein>
<dbReference type="AlphaFoldDB" id="A0A3N0XML4"/>
<gene>
    <name evidence="1" type="ORF">DPX16_21986</name>
</gene>
<reference evidence="1 2" key="1">
    <citation type="submission" date="2018-10" db="EMBL/GenBank/DDBJ databases">
        <title>Genome assembly for a Yunnan-Guizhou Plateau 3E fish, Anabarilius grahami (Regan), and its evolutionary and genetic applications.</title>
        <authorList>
            <person name="Jiang W."/>
        </authorList>
    </citation>
    <scope>NUCLEOTIDE SEQUENCE [LARGE SCALE GENOMIC DNA]</scope>
    <source>
        <strain evidence="1">AG-KIZ</strain>
        <tissue evidence="1">Muscle</tissue>
    </source>
</reference>
<dbReference type="Proteomes" id="UP000281406">
    <property type="component" value="Unassembled WGS sequence"/>
</dbReference>
<keyword evidence="2" id="KW-1185">Reference proteome</keyword>
<evidence type="ECO:0000313" key="1">
    <source>
        <dbReference type="EMBL" id="ROI74437.1"/>
    </source>
</evidence>
<sequence>MITSTCDGLLTSEDAEFCKGELKLIYPDLVIDECLIIPQRIREKISKEWGSPQVQLPSADELEVCAANTRRLRRPYVSALVVRSLSLSRPLDPANRHFITTEMRGQAATQRSLVVALPPR</sequence>
<dbReference type="OrthoDB" id="2506647at2759"/>
<proteinExistence type="predicted"/>
<dbReference type="EMBL" id="RJVU01069130">
    <property type="protein sequence ID" value="ROI74437.1"/>
    <property type="molecule type" value="Genomic_DNA"/>
</dbReference>
<comment type="caution">
    <text evidence="1">The sequence shown here is derived from an EMBL/GenBank/DDBJ whole genome shotgun (WGS) entry which is preliminary data.</text>
</comment>
<name>A0A3N0XML4_ANAGA</name>
<accession>A0A3N0XML4</accession>
<organism evidence="1 2">
    <name type="scientific">Anabarilius grahami</name>
    <name type="common">Kanglang fish</name>
    <name type="synonym">Barilius grahami</name>
    <dbReference type="NCBI Taxonomy" id="495550"/>
    <lineage>
        <taxon>Eukaryota</taxon>
        <taxon>Metazoa</taxon>
        <taxon>Chordata</taxon>
        <taxon>Craniata</taxon>
        <taxon>Vertebrata</taxon>
        <taxon>Euteleostomi</taxon>
        <taxon>Actinopterygii</taxon>
        <taxon>Neopterygii</taxon>
        <taxon>Teleostei</taxon>
        <taxon>Ostariophysi</taxon>
        <taxon>Cypriniformes</taxon>
        <taxon>Xenocyprididae</taxon>
        <taxon>Xenocypridinae</taxon>
        <taxon>Xenocypridinae incertae sedis</taxon>
        <taxon>Anabarilius</taxon>
    </lineage>
</organism>
<evidence type="ECO:0000313" key="2">
    <source>
        <dbReference type="Proteomes" id="UP000281406"/>
    </source>
</evidence>